<dbReference type="Proteomes" id="UP001193680">
    <property type="component" value="Unassembled WGS sequence"/>
</dbReference>
<dbReference type="RefSeq" id="WP_185977571.1">
    <property type="nucleotide sequence ID" value="NZ_JACBGI020000003.1"/>
</dbReference>
<keyword evidence="5" id="KW-0067">ATP-binding</keyword>
<feature type="domain" description="DNA2/NAM7 helicase helicase" evidence="7">
    <location>
        <begin position="195"/>
        <end position="546"/>
    </location>
</feature>
<evidence type="ECO:0000256" key="2">
    <source>
        <dbReference type="ARBA" id="ARBA00022741"/>
    </source>
</evidence>
<dbReference type="PANTHER" id="PTHR43788">
    <property type="entry name" value="DNA2/NAM7 HELICASE FAMILY MEMBER"/>
    <property type="match status" value="1"/>
</dbReference>
<evidence type="ECO:0000259" key="7">
    <source>
        <dbReference type="Pfam" id="PF13086"/>
    </source>
</evidence>
<accession>A0ABS0BVP1</accession>
<proteinExistence type="inferred from homology"/>
<reference evidence="9 10" key="1">
    <citation type="submission" date="2020-06" db="EMBL/GenBank/DDBJ databases">
        <authorList>
            <person name="Scott K."/>
        </authorList>
    </citation>
    <scope>NUCLEOTIDE SEQUENCE [LARGE SCALE GENOMIC DNA]</scope>
    <source>
        <strain evidence="9 10">HH1</strain>
    </source>
</reference>
<sequence length="927" mass="106152">MELEDIETMSDIPSPIDENKYLVFLNGTEKTSEIGKITDTASVIEVQFKGQPKVYRYNNDKVVIKKLQRTLDPTSVRLWLGRRCLFNVEKVLDFGEFIKVVFSNQKRSLYKRGELRIETNTLKENNGSTEVLNYLKELASSMGNHNIKGEKNDFLENQYAKMEFISQDSALSTYLTQGSSKPLQAPETIIFPFGLNLSQEKAVTRALANQISLIEGPPGTGKTQTILNIIANLLLRDKTIAVVSNNNAATQNVFDKLENHGLCFFVAKLGNKVNQKEFFENQISTYPKLEAKDQPIKPTNKKSLKSRIANLRRMLGEHNDLAKALMELEAIKIEKQHFNKIFRAQLTGAFAAEVSYKLDIEKILSFRSGLEIFQNQNLFKRFLFKVKTLFTYRVQLFGISSNAINDLKLILEERFYELKVKTLKALISSLEERLRDFQFESVLKQYTDESMQLFKQHLLKKYPSKQHRKQFDQTALWKNFDDFSEEFPVVLSTTHSLRNSTQESFLYDYLIIDEASQVDLVSGALAMSCAKNVVIVGDLKQLPHVVTDRDRELVDFVFNQYSLNSNYHYSLSLLASASKIFQKAPKTLLREHYRCHPKIIDFCNQKFYGGELIILSKANNIEKPMVCIKTAQGNHARGLSNQRQIDVVKNEILPRLTATDLGIVSPFREQVNKLTKHIDTETGVEIDTVHKYQGREKDTMIITTVVNNENEFADDPNLLNVAISRAKEQLYVVVSDGEKNKNMKDLVDYIRYNNFEVTESKIYSIFDLLYQNYSQHLKRYIENAKVISSYKSENLMNALIEEVISSERFSNLSQIPNYPLRSLIQDLSLLSENEAAFVKASSHIDFLIYSRVSKQPVLAIEVDGVAFHAHNPTQLRRDELKDSILSKFDIPILRFATDGSGEKEKLSNALIELTGNKDIKNKGMELT</sequence>
<dbReference type="EMBL" id="JACBGI020000003">
    <property type="protein sequence ID" value="MBF6057429.1"/>
    <property type="molecule type" value="Genomic_DNA"/>
</dbReference>
<dbReference type="InterPro" id="IPR041679">
    <property type="entry name" value="DNA2/NAM7-like_C"/>
</dbReference>
<reference evidence="9 10" key="2">
    <citation type="submission" date="2020-11" db="EMBL/GenBank/DDBJ databases">
        <title>Sulfur oxidizing isolate from Hospital Hole Sinkhole.</title>
        <authorList>
            <person name="Scott K.M."/>
        </authorList>
    </citation>
    <scope>NUCLEOTIDE SEQUENCE [LARGE SCALE GENOMIC DNA]</scope>
    <source>
        <strain evidence="9 10">HH1</strain>
    </source>
</reference>
<dbReference type="InterPro" id="IPR041677">
    <property type="entry name" value="DNA2/NAM7_AAA_11"/>
</dbReference>
<dbReference type="InterPro" id="IPR027417">
    <property type="entry name" value="P-loop_NTPase"/>
</dbReference>
<comment type="caution">
    <text evidence="9">The sequence shown here is derived from an EMBL/GenBank/DDBJ whole genome shotgun (WGS) entry which is preliminary data.</text>
</comment>
<dbReference type="PANTHER" id="PTHR43788:SF8">
    <property type="entry name" value="DNA-BINDING PROTEIN SMUBP-2"/>
    <property type="match status" value="1"/>
</dbReference>
<dbReference type="Pfam" id="PF10881">
    <property type="entry name" value="DUF2726"/>
    <property type="match status" value="1"/>
</dbReference>
<dbReference type="Pfam" id="PF13087">
    <property type="entry name" value="AAA_12"/>
    <property type="match status" value="1"/>
</dbReference>
<keyword evidence="4" id="KW-0347">Helicase</keyword>
<keyword evidence="3" id="KW-0378">Hydrolase</keyword>
<keyword evidence="10" id="KW-1185">Reference proteome</keyword>
<organism evidence="9 10">
    <name type="scientific">Thiomicrorhabdus heinhorstiae</name>
    <dbReference type="NCBI Taxonomy" id="2748010"/>
    <lineage>
        <taxon>Bacteria</taxon>
        <taxon>Pseudomonadati</taxon>
        <taxon>Pseudomonadota</taxon>
        <taxon>Gammaproteobacteria</taxon>
        <taxon>Thiotrichales</taxon>
        <taxon>Piscirickettsiaceae</taxon>
        <taxon>Thiomicrorhabdus</taxon>
    </lineage>
</organism>
<dbReference type="InterPro" id="IPR050534">
    <property type="entry name" value="Coronavir_polyprotein_1ab"/>
</dbReference>
<evidence type="ECO:0000256" key="5">
    <source>
        <dbReference type="ARBA" id="ARBA00022840"/>
    </source>
</evidence>
<keyword evidence="2" id="KW-0547">Nucleotide-binding</keyword>
<feature type="domain" description="DUF2726" evidence="6">
    <location>
        <begin position="791"/>
        <end position="910"/>
    </location>
</feature>
<protein>
    <submittedName>
        <fullName evidence="9">AAA family ATPase</fullName>
    </submittedName>
</protein>
<evidence type="ECO:0000256" key="1">
    <source>
        <dbReference type="ARBA" id="ARBA00007913"/>
    </source>
</evidence>
<dbReference type="CDD" id="cd18808">
    <property type="entry name" value="SF1_C_Upf1"/>
    <property type="match status" value="1"/>
</dbReference>
<dbReference type="InterPro" id="IPR024402">
    <property type="entry name" value="DUF2726"/>
</dbReference>
<evidence type="ECO:0000256" key="4">
    <source>
        <dbReference type="ARBA" id="ARBA00022806"/>
    </source>
</evidence>
<dbReference type="Pfam" id="PF13086">
    <property type="entry name" value="AAA_11"/>
    <property type="match status" value="1"/>
</dbReference>
<dbReference type="SUPFAM" id="SSF52540">
    <property type="entry name" value="P-loop containing nucleoside triphosphate hydrolases"/>
    <property type="match status" value="1"/>
</dbReference>
<dbReference type="CDD" id="cd17934">
    <property type="entry name" value="DEXXQc_Upf1-like"/>
    <property type="match status" value="1"/>
</dbReference>
<comment type="similarity">
    <text evidence="1">Belongs to the DNA2/NAM7 helicase family.</text>
</comment>
<evidence type="ECO:0000256" key="3">
    <source>
        <dbReference type="ARBA" id="ARBA00022801"/>
    </source>
</evidence>
<evidence type="ECO:0000313" key="10">
    <source>
        <dbReference type="Proteomes" id="UP001193680"/>
    </source>
</evidence>
<evidence type="ECO:0000259" key="8">
    <source>
        <dbReference type="Pfam" id="PF13087"/>
    </source>
</evidence>
<evidence type="ECO:0000313" key="9">
    <source>
        <dbReference type="EMBL" id="MBF6057429.1"/>
    </source>
</evidence>
<name>A0ABS0BVP1_9GAMM</name>
<dbReference type="Gene3D" id="3.40.960.10">
    <property type="entry name" value="VSR Endonuclease"/>
    <property type="match status" value="1"/>
</dbReference>
<feature type="domain" description="DNA2/NAM7 helicase-like C-terminal" evidence="8">
    <location>
        <begin position="572"/>
        <end position="734"/>
    </location>
</feature>
<dbReference type="InterPro" id="IPR047187">
    <property type="entry name" value="SF1_C_Upf1"/>
</dbReference>
<dbReference type="Gene3D" id="3.40.50.300">
    <property type="entry name" value="P-loop containing nucleotide triphosphate hydrolases"/>
    <property type="match status" value="2"/>
</dbReference>
<evidence type="ECO:0000259" key="6">
    <source>
        <dbReference type="Pfam" id="PF10881"/>
    </source>
</evidence>
<gene>
    <name evidence="9" type="ORF">H8792_003660</name>
</gene>